<reference evidence="9" key="1">
    <citation type="submission" date="2023-10" db="EMBL/GenBank/DDBJ databases">
        <authorList>
            <person name="Chen Y."/>
            <person name="Shah S."/>
            <person name="Dougan E. K."/>
            <person name="Thang M."/>
            <person name="Chan C."/>
        </authorList>
    </citation>
    <scope>NUCLEOTIDE SEQUENCE [LARGE SCALE GENOMIC DNA]</scope>
</reference>
<evidence type="ECO:0000256" key="1">
    <source>
        <dbReference type="ARBA" id="ARBA00000885"/>
    </source>
</evidence>
<dbReference type="PANTHER" id="PTHR11254">
    <property type="entry name" value="HECT DOMAIN UBIQUITIN-PROTEIN LIGASE"/>
    <property type="match status" value="1"/>
</dbReference>
<feature type="active site" description="Glycyl thioester intermediate" evidence="6">
    <location>
        <position position="179"/>
    </location>
</feature>
<protein>
    <recommendedName>
        <fullName evidence="3">HECT-type E3 ubiquitin transferase</fullName>
        <ecNumber evidence="3">2.3.2.26</ecNumber>
    </recommendedName>
</protein>
<dbReference type="Proteomes" id="UP001189429">
    <property type="component" value="Unassembled WGS sequence"/>
</dbReference>
<comment type="pathway">
    <text evidence="2">Protein modification; protein ubiquitination.</text>
</comment>
<sequence>MARQLPGSNYIGHFFDSTDGSFIWTHNSHPVFRCCLDLPSFRSFHGMPSRLGTCSVSMLTIVLATSKKILRCFATSWSALATAFLLHSLMTYSWSARSVTCCCSLVDIGHTIACTTAIISPVVSVMDRLQDLLQFATGSRRVPVGGFAQLVGFNGGKHLFTLARGAHLKPQSLPTSHACICTLDLPPWDSFKAARCKLLRATEAGGGRFDESTGAAPGGGEDDQE</sequence>
<dbReference type="EMBL" id="CAUYUJ010019392">
    <property type="protein sequence ID" value="CAK0890776.1"/>
    <property type="molecule type" value="Genomic_DNA"/>
</dbReference>
<organism evidence="9 10">
    <name type="scientific">Prorocentrum cordatum</name>
    <dbReference type="NCBI Taxonomy" id="2364126"/>
    <lineage>
        <taxon>Eukaryota</taxon>
        <taxon>Sar</taxon>
        <taxon>Alveolata</taxon>
        <taxon>Dinophyceae</taxon>
        <taxon>Prorocentrales</taxon>
        <taxon>Prorocentraceae</taxon>
        <taxon>Prorocentrum</taxon>
    </lineage>
</organism>
<feature type="region of interest" description="Disordered" evidence="7">
    <location>
        <begin position="206"/>
        <end position="225"/>
    </location>
</feature>
<dbReference type="SUPFAM" id="SSF56204">
    <property type="entry name" value="Hect, E3 ligase catalytic domain"/>
    <property type="match status" value="1"/>
</dbReference>
<evidence type="ECO:0000256" key="3">
    <source>
        <dbReference type="ARBA" id="ARBA00012485"/>
    </source>
</evidence>
<evidence type="ECO:0000313" key="9">
    <source>
        <dbReference type="EMBL" id="CAK0890776.1"/>
    </source>
</evidence>
<keyword evidence="10" id="KW-1185">Reference proteome</keyword>
<evidence type="ECO:0000256" key="4">
    <source>
        <dbReference type="ARBA" id="ARBA00022679"/>
    </source>
</evidence>
<keyword evidence="5 6" id="KW-0833">Ubl conjugation pathway</keyword>
<evidence type="ECO:0000256" key="6">
    <source>
        <dbReference type="PROSITE-ProRule" id="PRU00104"/>
    </source>
</evidence>
<comment type="catalytic activity">
    <reaction evidence="1">
        <text>S-ubiquitinyl-[E2 ubiquitin-conjugating enzyme]-L-cysteine + [acceptor protein]-L-lysine = [E2 ubiquitin-conjugating enzyme]-L-cysteine + N(6)-ubiquitinyl-[acceptor protein]-L-lysine.</text>
        <dbReference type="EC" id="2.3.2.26"/>
    </reaction>
</comment>
<dbReference type="InterPro" id="IPR050409">
    <property type="entry name" value="E3_ubiq-protein_ligase"/>
</dbReference>
<evidence type="ECO:0000259" key="8">
    <source>
        <dbReference type="PROSITE" id="PS50237"/>
    </source>
</evidence>
<name>A0ABN9WVB2_9DINO</name>
<dbReference type="InterPro" id="IPR035983">
    <property type="entry name" value="Hect_E3_ubiquitin_ligase"/>
</dbReference>
<proteinExistence type="predicted"/>
<dbReference type="InterPro" id="IPR000569">
    <property type="entry name" value="HECT_dom"/>
</dbReference>
<dbReference type="PANTHER" id="PTHR11254:SF440">
    <property type="entry name" value="E3 UBIQUITIN-PROTEIN LIGASE NEDD-4"/>
    <property type="match status" value="1"/>
</dbReference>
<evidence type="ECO:0000256" key="5">
    <source>
        <dbReference type="ARBA" id="ARBA00022786"/>
    </source>
</evidence>
<feature type="domain" description="HECT" evidence="8">
    <location>
        <begin position="130"/>
        <end position="212"/>
    </location>
</feature>
<dbReference type="PROSITE" id="PS50237">
    <property type="entry name" value="HECT"/>
    <property type="match status" value="1"/>
</dbReference>
<keyword evidence="4" id="KW-0808">Transferase</keyword>
<evidence type="ECO:0000256" key="2">
    <source>
        <dbReference type="ARBA" id="ARBA00004906"/>
    </source>
</evidence>
<comment type="caution">
    <text evidence="9">The sequence shown here is derived from an EMBL/GenBank/DDBJ whole genome shotgun (WGS) entry which is preliminary data.</text>
</comment>
<dbReference type="Gene3D" id="3.30.2410.10">
    <property type="entry name" value="Hect, E3 ligase catalytic domain"/>
    <property type="match status" value="1"/>
</dbReference>
<gene>
    <name evidence="9" type="ORF">PCOR1329_LOCUS70881</name>
</gene>
<dbReference type="EC" id="2.3.2.26" evidence="3"/>
<dbReference type="Pfam" id="PF00632">
    <property type="entry name" value="HECT"/>
    <property type="match status" value="1"/>
</dbReference>
<accession>A0ABN9WVB2</accession>
<evidence type="ECO:0000313" key="10">
    <source>
        <dbReference type="Proteomes" id="UP001189429"/>
    </source>
</evidence>
<evidence type="ECO:0000256" key="7">
    <source>
        <dbReference type="SAM" id="MobiDB-lite"/>
    </source>
</evidence>